<keyword evidence="6" id="KW-0597">Phosphoprotein</keyword>
<dbReference type="NCBIfam" id="TIGR01494">
    <property type="entry name" value="ATPase_P-type"/>
    <property type="match status" value="1"/>
</dbReference>
<dbReference type="AlphaFoldDB" id="A0A9E3LTZ0"/>
<dbReference type="NCBIfam" id="TIGR01525">
    <property type="entry name" value="ATPase-IB_hvy"/>
    <property type="match status" value="1"/>
</dbReference>
<keyword evidence="10" id="KW-0187">Copper transport</keyword>
<dbReference type="SUPFAM" id="SSF55008">
    <property type="entry name" value="HMA, heavy metal-associated domain"/>
    <property type="match status" value="1"/>
</dbReference>
<evidence type="ECO:0000256" key="22">
    <source>
        <dbReference type="RuleBase" id="RU362081"/>
    </source>
</evidence>
<dbReference type="Pfam" id="PF00702">
    <property type="entry name" value="Hydrolase"/>
    <property type="match status" value="1"/>
</dbReference>
<reference evidence="24" key="2">
    <citation type="journal article" date="2022" name="Microbiol. Resour. Announc.">
        <title>Metagenome Sequencing to Explore Phylogenomics of Terrestrial Cyanobacteria.</title>
        <authorList>
            <person name="Ward R.D."/>
            <person name="Stajich J.E."/>
            <person name="Johansen J.R."/>
            <person name="Huntemann M."/>
            <person name="Clum A."/>
            <person name="Foster B."/>
            <person name="Foster B."/>
            <person name="Roux S."/>
            <person name="Palaniappan K."/>
            <person name="Varghese N."/>
            <person name="Mukherjee S."/>
            <person name="Reddy T.B.K."/>
            <person name="Daum C."/>
            <person name="Copeland A."/>
            <person name="Chen I.A."/>
            <person name="Ivanova N.N."/>
            <person name="Kyrpides N.C."/>
            <person name="Shapiro N."/>
            <person name="Eloe-Fadrosh E.A."/>
            <person name="Pietrasiak N."/>
        </authorList>
    </citation>
    <scope>NUCLEOTIDE SEQUENCE</scope>
    <source>
        <strain evidence="24">HA4357-MV3</strain>
    </source>
</reference>
<dbReference type="Gene3D" id="3.30.70.100">
    <property type="match status" value="1"/>
</dbReference>
<evidence type="ECO:0000256" key="6">
    <source>
        <dbReference type="ARBA" id="ARBA00022553"/>
    </source>
</evidence>
<dbReference type="InterPro" id="IPR008250">
    <property type="entry name" value="ATPase_P-typ_transduc_dom_A_sf"/>
</dbReference>
<comment type="subcellular location">
    <subcellularLocation>
        <location evidence="1">Cell membrane</location>
        <topology evidence="1">Multi-pass membrane protein</topology>
    </subcellularLocation>
</comment>
<keyword evidence="7 22" id="KW-0812">Transmembrane</keyword>
<dbReference type="SFLD" id="SFLDG00002">
    <property type="entry name" value="C1.7:_P-type_atpase_like"/>
    <property type="match status" value="1"/>
</dbReference>
<keyword evidence="5 22" id="KW-1003">Cell membrane</keyword>
<dbReference type="PRINTS" id="PR00943">
    <property type="entry name" value="CUATPASE"/>
</dbReference>
<dbReference type="InterPro" id="IPR017969">
    <property type="entry name" value="Heavy-metal-associated_CS"/>
</dbReference>
<evidence type="ECO:0000313" key="25">
    <source>
        <dbReference type="Proteomes" id="UP000813215"/>
    </source>
</evidence>
<evidence type="ECO:0000256" key="2">
    <source>
        <dbReference type="ARBA" id="ARBA00006024"/>
    </source>
</evidence>
<evidence type="ECO:0000256" key="8">
    <source>
        <dbReference type="ARBA" id="ARBA00022723"/>
    </source>
</evidence>
<organism evidence="24 25">
    <name type="scientific">Pelatocladus maniniholoensis HA4357-MV3</name>
    <dbReference type="NCBI Taxonomy" id="1117104"/>
    <lineage>
        <taxon>Bacteria</taxon>
        <taxon>Bacillati</taxon>
        <taxon>Cyanobacteriota</taxon>
        <taxon>Cyanophyceae</taxon>
        <taxon>Nostocales</taxon>
        <taxon>Nostocaceae</taxon>
        <taxon>Pelatocladus</taxon>
    </lineage>
</organism>
<dbReference type="PANTHER" id="PTHR43520">
    <property type="entry name" value="ATP7, ISOFORM B"/>
    <property type="match status" value="1"/>
</dbReference>
<dbReference type="Gene3D" id="3.40.1110.10">
    <property type="entry name" value="Calcium-transporting ATPase, cytoplasmic domain N"/>
    <property type="match status" value="1"/>
</dbReference>
<accession>A0A9E3LTZ0</accession>
<evidence type="ECO:0000256" key="1">
    <source>
        <dbReference type="ARBA" id="ARBA00004651"/>
    </source>
</evidence>
<dbReference type="SUPFAM" id="SSF56784">
    <property type="entry name" value="HAD-like"/>
    <property type="match status" value="1"/>
</dbReference>
<dbReference type="CDD" id="cd00371">
    <property type="entry name" value="HMA"/>
    <property type="match status" value="1"/>
</dbReference>
<evidence type="ECO:0000256" key="18">
    <source>
        <dbReference type="ARBA" id="ARBA00033239"/>
    </source>
</evidence>
<evidence type="ECO:0000256" key="13">
    <source>
        <dbReference type="ARBA" id="ARBA00022967"/>
    </source>
</evidence>
<evidence type="ECO:0000256" key="9">
    <source>
        <dbReference type="ARBA" id="ARBA00022741"/>
    </source>
</evidence>
<keyword evidence="16" id="KW-0406">Ion transport</keyword>
<keyword evidence="8 22" id="KW-0479">Metal-binding</keyword>
<dbReference type="PROSITE" id="PS00154">
    <property type="entry name" value="ATPASE_E1_E2"/>
    <property type="match status" value="1"/>
</dbReference>
<keyword evidence="17 22" id="KW-0472">Membrane</keyword>
<comment type="caution">
    <text evidence="24">The sequence shown here is derived from an EMBL/GenBank/DDBJ whole genome shotgun (WGS) entry which is preliminary data.</text>
</comment>
<dbReference type="PRINTS" id="PR00119">
    <property type="entry name" value="CATATPASE"/>
</dbReference>
<evidence type="ECO:0000256" key="21">
    <source>
        <dbReference type="ARBA" id="ARBA00072218"/>
    </source>
</evidence>
<dbReference type="PROSITE" id="PS01047">
    <property type="entry name" value="HMA_1"/>
    <property type="match status" value="1"/>
</dbReference>
<dbReference type="SUPFAM" id="SSF81665">
    <property type="entry name" value="Calcium ATPase, transmembrane domain M"/>
    <property type="match status" value="1"/>
</dbReference>
<gene>
    <name evidence="24" type="ORF">KME28_13725</name>
</gene>
<dbReference type="GO" id="GO:0043682">
    <property type="term" value="F:P-type divalent copper transporter activity"/>
    <property type="evidence" value="ECO:0007669"/>
    <property type="project" value="TreeGrafter"/>
</dbReference>
<keyword evidence="14 22" id="KW-1133">Transmembrane helix</keyword>
<dbReference type="Gene3D" id="3.40.50.1000">
    <property type="entry name" value="HAD superfamily/HAD-like"/>
    <property type="match status" value="1"/>
</dbReference>
<name>A0A9E3LTZ0_9NOST</name>
<dbReference type="CDD" id="cd02094">
    <property type="entry name" value="P-type_ATPase_Cu-like"/>
    <property type="match status" value="1"/>
</dbReference>
<keyword evidence="15" id="KW-0186">Copper</keyword>
<protein>
    <recommendedName>
        <fullName evidence="21">Probable copper-transporting ATPase PacS</fullName>
        <ecNumber evidence="3">7.2.2.8</ecNumber>
    </recommendedName>
    <alternativeName>
        <fullName evidence="18">Cu(+)-exporting ATPase</fullName>
    </alternativeName>
</protein>
<feature type="domain" description="HMA" evidence="23">
    <location>
        <begin position="2"/>
        <end position="68"/>
    </location>
</feature>
<sequence>MENTNLKLRGMSCASCAKTIEDTIRSIGGVNECSVNFGAEQATVTYDKRKTDPEAICDAVDAVGYSAQPMQDDDLFTADDDTEQQARQAENRALVRKVWIGGMISAIIVIGSLPMMTGLSIPFIPMWMHNPWLQLVLATLVLFWCGASFFINAWKALKRHTATMDTLVAIGTGAAYVYSLFPTFKPGFFTDRGLPPDVYYEAAVVIITLILLGRVLENRAKGQTSEAIRKLVGLQAKTARVIRNGTEVDISLAEVIEGDIVLVRPGEKIPVDGEIIDGSSTIDQAMVTGESVPVKKRPGDEVIGATINKTGSFKFRATRVGKDTFLAQIVKLVQQAQGSKAPIQRLADQVTGWFVPAVIAIAIATFVIWYNIMGNVTMALITTVGVLIIACPCALGLATPTSIMVGMGKGAENGILIKGAESLELAHKLKTVVLDKTGTITQGKPTVTDFVTVNGTANGNELNLLNLAASVERNSEHPLAEAVVNYAQSQGVQLTDAQDFEAIAGSGVQGYVSSQWVQIGTHRWMNELSINTGALQEHWDRLEYLGKTVIWIAVNSKIQGIMGITDAVKPSSVNAIRVLQKMGLEVVMLTGDNRRTAEVIAREVGIKRVFAEVRPDQKAETVEKLQSEGKIVAMVGDGINDAPALAQADVGMAIGTGTDVAIAASDITLISGDLQGIVTAIQLSRATIRNIRQNLFFAFIYNVAGIPIAAGILFPIFGWLLSPIIAGAAMAFSSVSVVTNALRLRNFQPKTIG</sequence>
<evidence type="ECO:0000256" key="10">
    <source>
        <dbReference type="ARBA" id="ARBA00022796"/>
    </source>
</evidence>
<evidence type="ECO:0000256" key="17">
    <source>
        <dbReference type="ARBA" id="ARBA00023136"/>
    </source>
</evidence>
<dbReference type="Pfam" id="PF00403">
    <property type="entry name" value="HMA"/>
    <property type="match status" value="1"/>
</dbReference>
<evidence type="ECO:0000256" key="16">
    <source>
        <dbReference type="ARBA" id="ARBA00023065"/>
    </source>
</evidence>
<dbReference type="GO" id="GO:0005507">
    <property type="term" value="F:copper ion binding"/>
    <property type="evidence" value="ECO:0007669"/>
    <property type="project" value="TreeGrafter"/>
</dbReference>
<proteinExistence type="inferred from homology"/>
<evidence type="ECO:0000256" key="11">
    <source>
        <dbReference type="ARBA" id="ARBA00022840"/>
    </source>
</evidence>
<dbReference type="FunFam" id="3.30.70.100:FF:000005">
    <property type="entry name" value="Copper-exporting P-type ATPase A"/>
    <property type="match status" value="1"/>
</dbReference>
<comment type="similarity">
    <text evidence="2 22">Belongs to the cation transport ATPase (P-type) (TC 3.A.3) family. Type IB subfamily.</text>
</comment>
<dbReference type="Proteomes" id="UP000813215">
    <property type="component" value="Unassembled WGS sequence"/>
</dbReference>
<dbReference type="PROSITE" id="PS50846">
    <property type="entry name" value="HMA_2"/>
    <property type="match status" value="1"/>
</dbReference>
<feature type="transmembrane region" description="Helical" evidence="22">
    <location>
        <begin position="350"/>
        <end position="372"/>
    </location>
</feature>
<dbReference type="InterPro" id="IPR036163">
    <property type="entry name" value="HMA_dom_sf"/>
</dbReference>
<dbReference type="InterPro" id="IPR027256">
    <property type="entry name" value="P-typ_ATPase_IB"/>
</dbReference>
<evidence type="ECO:0000256" key="14">
    <source>
        <dbReference type="ARBA" id="ARBA00022989"/>
    </source>
</evidence>
<evidence type="ECO:0000256" key="20">
    <source>
        <dbReference type="ARBA" id="ARBA00056348"/>
    </source>
</evidence>
<dbReference type="InterPro" id="IPR036412">
    <property type="entry name" value="HAD-like_sf"/>
</dbReference>
<feature type="transmembrane region" description="Helical" evidence="22">
    <location>
        <begin position="724"/>
        <end position="742"/>
    </location>
</feature>
<evidence type="ECO:0000313" key="24">
    <source>
        <dbReference type="EMBL" id="MBW4432749.1"/>
    </source>
</evidence>
<keyword evidence="4" id="KW-0813">Transport</keyword>
<dbReference type="InterPro" id="IPR044492">
    <property type="entry name" value="P_typ_ATPase_HD_dom"/>
</dbReference>
<evidence type="ECO:0000256" key="5">
    <source>
        <dbReference type="ARBA" id="ARBA00022475"/>
    </source>
</evidence>
<evidence type="ECO:0000256" key="4">
    <source>
        <dbReference type="ARBA" id="ARBA00022448"/>
    </source>
</evidence>
<feature type="transmembrane region" description="Helical" evidence="22">
    <location>
        <begin position="695"/>
        <end position="718"/>
    </location>
</feature>
<keyword evidence="9 22" id="KW-0547">Nucleotide-binding</keyword>
<feature type="transmembrane region" description="Helical" evidence="22">
    <location>
        <begin position="98"/>
        <end position="120"/>
    </location>
</feature>
<evidence type="ECO:0000256" key="19">
    <source>
        <dbReference type="ARBA" id="ARBA00049289"/>
    </source>
</evidence>
<dbReference type="GO" id="GO:0140581">
    <property type="term" value="F:P-type monovalent copper transporter activity"/>
    <property type="evidence" value="ECO:0007669"/>
    <property type="project" value="UniProtKB-EC"/>
</dbReference>
<dbReference type="SFLD" id="SFLDS00003">
    <property type="entry name" value="Haloacid_Dehalogenase"/>
    <property type="match status" value="1"/>
</dbReference>
<feature type="transmembrane region" description="Helical" evidence="22">
    <location>
        <begin position="132"/>
        <end position="154"/>
    </location>
</feature>
<keyword evidence="11 22" id="KW-0067">ATP-binding</keyword>
<evidence type="ECO:0000256" key="15">
    <source>
        <dbReference type="ARBA" id="ARBA00023008"/>
    </source>
</evidence>
<dbReference type="InterPro" id="IPR006121">
    <property type="entry name" value="HMA_dom"/>
</dbReference>
<feature type="transmembrane region" description="Helical" evidence="22">
    <location>
        <begin position="378"/>
        <end position="399"/>
    </location>
</feature>
<dbReference type="InterPro" id="IPR023214">
    <property type="entry name" value="HAD_sf"/>
</dbReference>
<keyword evidence="13" id="KW-1278">Translocase</keyword>
<dbReference type="PANTHER" id="PTHR43520:SF8">
    <property type="entry name" value="P-TYPE CU(+) TRANSPORTER"/>
    <property type="match status" value="1"/>
</dbReference>
<evidence type="ECO:0000259" key="23">
    <source>
        <dbReference type="PROSITE" id="PS50846"/>
    </source>
</evidence>
<keyword evidence="12" id="KW-0460">Magnesium</keyword>
<dbReference type="InterPro" id="IPR001757">
    <property type="entry name" value="P_typ_ATPase"/>
</dbReference>
<feature type="transmembrane region" description="Helical" evidence="22">
    <location>
        <begin position="198"/>
        <end position="216"/>
    </location>
</feature>
<dbReference type="GO" id="GO:0005524">
    <property type="term" value="F:ATP binding"/>
    <property type="evidence" value="ECO:0007669"/>
    <property type="project" value="UniProtKB-UniRule"/>
</dbReference>
<reference evidence="24" key="1">
    <citation type="submission" date="2021-05" db="EMBL/GenBank/DDBJ databases">
        <authorList>
            <person name="Pietrasiak N."/>
            <person name="Ward R."/>
            <person name="Stajich J.E."/>
            <person name="Kurbessoian T."/>
        </authorList>
    </citation>
    <scope>NUCLEOTIDE SEQUENCE</scope>
    <source>
        <strain evidence="24">HA4357-MV3</strain>
    </source>
</reference>
<dbReference type="InterPro" id="IPR023299">
    <property type="entry name" value="ATPase_P-typ_cyto_dom_N"/>
</dbReference>
<dbReference type="SUPFAM" id="SSF81653">
    <property type="entry name" value="Calcium ATPase, transduction domain A"/>
    <property type="match status" value="1"/>
</dbReference>
<dbReference type="EC" id="7.2.2.8" evidence="3"/>
<comment type="function">
    <text evidence="20">May play a role in the osmotic adaptation.</text>
</comment>
<dbReference type="InterPro" id="IPR018303">
    <property type="entry name" value="ATPase_P-typ_P_site"/>
</dbReference>
<dbReference type="GO" id="GO:0016887">
    <property type="term" value="F:ATP hydrolysis activity"/>
    <property type="evidence" value="ECO:0007669"/>
    <property type="project" value="InterPro"/>
</dbReference>
<dbReference type="GO" id="GO:0005886">
    <property type="term" value="C:plasma membrane"/>
    <property type="evidence" value="ECO:0007669"/>
    <property type="project" value="UniProtKB-SubCell"/>
</dbReference>
<evidence type="ECO:0000256" key="3">
    <source>
        <dbReference type="ARBA" id="ARBA00012517"/>
    </source>
</evidence>
<dbReference type="GO" id="GO:0055070">
    <property type="term" value="P:copper ion homeostasis"/>
    <property type="evidence" value="ECO:0007669"/>
    <property type="project" value="TreeGrafter"/>
</dbReference>
<evidence type="ECO:0000256" key="7">
    <source>
        <dbReference type="ARBA" id="ARBA00022692"/>
    </source>
</evidence>
<dbReference type="Pfam" id="PF00122">
    <property type="entry name" value="E1-E2_ATPase"/>
    <property type="match status" value="1"/>
</dbReference>
<dbReference type="InterPro" id="IPR059000">
    <property type="entry name" value="ATPase_P-type_domA"/>
</dbReference>
<dbReference type="EMBL" id="JAHHHW010000091">
    <property type="protein sequence ID" value="MBW4432749.1"/>
    <property type="molecule type" value="Genomic_DNA"/>
</dbReference>
<dbReference type="FunFam" id="2.70.150.10:FF:000020">
    <property type="entry name" value="Copper-exporting P-type ATPase A"/>
    <property type="match status" value="1"/>
</dbReference>
<dbReference type="NCBIfam" id="TIGR01511">
    <property type="entry name" value="ATPase-IB1_Cu"/>
    <property type="match status" value="1"/>
</dbReference>
<dbReference type="InterPro" id="IPR023298">
    <property type="entry name" value="ATPase_P-typ_TM_dom_sf"/>
</dbReference>
<dbReference type="SFLD" id="SFLDF00027">
    <property type="entry name" value="p-type_atpase"/>
    <property type="match status" value="1"/>
</dbReference>
<evidence type="ECO:0000256" key="12">
    <source>
        <dbReference type="ARBA" id="ARBA00022842"/>
    </source>
</evidence>
<feature type="transmembrane region" description="Helical" evidence="22">
    <location>
        <begin position="161"/>
        <end position="178"/>
    </location>
</feature>
<comment type="catalytic activity">
    <reaction evidence="19">
        <text>Cu(+)(in) + ATP + H2O = Cu(+)(out) + ADP + phosphate + H(+)</text>
        <dbReference type="Rhea" id="RHEA:25792"/>
        <dbReference type="ChEBI" id="CHEBI:15377"/>
        <dbReference type="ChEBI" id="CHEBI:15378"/>
        <dbReference type="ChEBI" id="CHEBI:30616"/>
        <dbReference type="ChEBI" id="CHEBI:43474"/>
        <dbReference type="ChEBI" id="CHEBI:49552"/>
        <dbReference type="ChEBI" id="CHEBI:456216"/>
        <dbReference type="EC" id="7.2.2.8"/>
    </reaction>
</comment>
<dbReference type="FunFam" id="3.40.50.1000:FF:000144">
    <property type="entry name" value="copper-transporting ATPase 1 isoform X2"/>
    <property type="match status" value="1"/>
</dbReference>
<dbReference type="Gene3D" id="2.70.150.10">
    <property type="entry name" value="Calcium-transporting ATPase, cytoplasmic transduction domain A"/>
    <property type="match status" value="1"/>
</dbReference>